<dbReference type="InterPro" id="IPR010770">
    <property type="entry name" value="Ecd"/>
</dbReference>
<evidence type="ECO:0000313" key="1">
    <source>
        <dbReference type="EMBL" id="KAK9679090.1"/>
    </source>
</evidence>
<protein>
    <submittedName>
        <fullName evidence="1">Uncharacterized protein</fullName>
    </submittedName>
</protein>
<gene>
    <name evidence="1" type="ORF">K7432_016422</name>
</gene>
<dbReference type="PANTHER" id="PTHR13060:SF0">
    <property type="entry name" value="PROTEIN ECDYSONELESS HOMOLOG"/>
    <property type="match status" value="1"/>
</dbReference>
<dbReference type="Proteomes" id="UP001479436">
    <property type="component" value="Unassembled WGS sequence"/>
</dbReference>
<evidence type="ECO:0000313" key="2">
    <source>
        <dbReference type="Proteomes" id="UP001479436"/>
    </source>
</evidence>
<reference evidence="1 2" key="1">
    <citation type="submission" date="2023-04" db="EMBL/GenBank/DDBJ databases">
        <title>Genome of Basidiobolus ranarum AG-B5.</title>
        <authorList>
            <person name="Stajich J.E."/>
            <person name="Carter-House D."/>
            <person name="Gryganskyi A."/>
        </authorList>
    </citation>
    <scope>NUCLEOTIDE SEQUENCE [LARGE SCALE GENOMIC DNA]</scope>
    <source>
        <strain evidence="1 2">AG-B5</strain>
    </source>
</reference>
<proteinExistence type="predicted"/>
<comment type="caution">
    <text evidence="1">The sequence shown here is derived from an EMBL/GenBank/DDBJ whole genome shotgun (WGS) entry which is preliminary data.</text>
</comment>
<organism evidence="1 2">
    <name type="scientific">Basidiobolus ranarum</name>
    <dbReference type="NCBI Taxonomy" id="34480"/>
    <lineage>
        <taxon>Eukaryota</taxon>
        <taxon>Fungi</taxon>
        <taxon>Fungi incertae sedis</taxon>
        <taxon>Zoopagomycota</taxon>
        <taxon>Entomophthoromycotina</taxon>
        <taxon>Basidiobolomycetes</taxon>
        <taxon>Basidiobolales</taxon>
        <taxon>Basidiobolaceae</taxon>
        <taxon>Basidiobolus</taxon>
    </lineage>
</organism>
<keyword evidence="2" id="KW-1185">Reference proteome</keyword>
<name>A0ABR2VLL7_9FUNG</name>
<dbReference type="EMBL" id="JASJQH010009573">
    <property type="protein sequence ID" value="KAK9679090.1"/>
    <property type="molecule type" value="Genomic_DNA"/>
</dbReference>
<dbReference type="PANTHER" id="PTHR13060">
    <property type="entry name" value="SGT1 PROTEIN HSGT1 SUPPRESSOR OF GCR2"/>
    <property type="match status" value="1"/>
</dbReference>
<sequence>MNDFLKSPQIEENCVEYELYFPFDEQVNEEKFLETIEEKSIKIFSHIQPWLLDYIWNKEHFNLRIKRGDDSDPSYPFLAGSTTFADCIEDEWFIVFLLKEISLIFPECVIRVFDNDGDFLLIEAALYLPEWITPENSQNRVYIHNGKYHIVPIPKTPADFGVFPAGQLSIQKAVEIVRKSSHLTVQKGRIQSAMQERVSGYPGKAREHIHRAKVSIPRRVAHILKTNPHLVAPAVEAFYTRDPIAMKVWFEKY</sequence>
<dbReference type="Pfam" id="PF07093">
    <property type="entry name" value="SGT1"/>
    <property type="match status" value="1"/>
</dbReference>
<accession>A0ABR2VLL7</accession>